<evidence type="ECO:0000256" key="1">
    <source>
        <dbReference type="SAM" id="MobiDB-lite"/>
    </source>
</evidence>
<dbReference type="GO" id="GO:0009253">
    <property type="term" value="P:peptidoglycan catabolic process"/>
    <property type="evidence" value="ECO:0007669"/>
    <property type="project" value="TreeGrafter"/>
</dbReference>
<dbReference type="RefSeq" id="WP_184219914.1">
    <property type="nucleotide sequence ID" value="NZ_JACHMD010000001.1"/>
</dbReference>
<comment type="caution">
    <text evidence="3">The sequence shown here is derived from an EMBL/GenBank/DDBJ whole genome shotgun (WGS) entry which is preliminary data.</text>
</comment>
<keyword evidence="4" id="KW-1185">Reference proteome</keyword>
<evidence type="ECO:0000313" key="4">
    <source>
        <dbReference type="Proteomes" id="UP000573729"/>
    </source>
</evidence>
<evidence type="ECO:0000259" key="2">
    <source>
        <dbReference type="Pfam" id="PF13406"/>
    </source>
</evidence>
<dbReference type="CDD" id="cd13399">
    <property type="entry name" value="Slt35-like"/>
    <property type="match status" value="1"/>
</dbReference>
<dbReference type="Proteomes" id="UP000573729">
    <property type="component" value="Unassembled WGS sequence"/>
</dbReference>
<gene>
    <name evidence="3" type="ORF">BKA24_002940</name>
</gene>
<dbReference type="PANTHER" id="PTHR30163">
    <property type="entry name" value="MEMBRANE-BOUND LYTIC MUREIN TRANSGLYCOSYLASE B"/>
    <property type="match status" value="1"/>
</dbReference>
<accession>A0A7W7BSY6</accession>
<feature type="domain" description="Transglycosylase SLT" evidence="2">
    <location>
        <begin position="185"/>
        <end position="234"/>
    </location>
</feature>
<dbReference type="EMBL" id="JACHMD010000001">
    <property type="protein sequence ID" value="MBB4668231.1"/>
    <property type="molecule type" value="Genomic_DNA"/>
</dbReference>
<feature type="region of interest" description="Disordered" evidence="1">
    <location>
        <begin position="55"/>
        <end position="80"/>
    </location>
</feature>
<sequence>MARTRRRSRSRRRRWRSLTRGAAFIAALLPLAALTILAVHYAGLVTDNEEVAPVRAPLPAPPAQAASGAAAGEGEPSDELAVRVPDPQWVERVAEVTGIPSRALQAYASADLTLAAEQPDCGIAWNTLAGIGSVESGHGSHGSSVLASDGWVSPRIVGPALNGDGVAAIPDTDGGAWDGDDVWDRAVGPLQFIPETWRHWGADGNLDGVRDPNHIDDAALAAARYLCQSGSMDGTEAWRAAILRYNPLTAYVDSVAARATEYATLALE</sequence>
<evidence type="ECO:0000313" key="3">
    <source>
        <dbReference type="EMBL" id="MBB4668231.1"/>
    </source>
</evidence>
<name>A0A7W7BSY6_9MICO</name>
<dbReference type="Pfam" id="PF13406">
    <property type="entry name" value="SLT_2"/>
    <property type="match status" value="1"/>
</dbReference>
<dbReference type="GO" id="GO:0008933">
    <property type="term" value="F:peptidoglycan lytic transglycosylase activity"/>
    <property type="evidence" value="ECO:0007669"/>
    <property type="project" value="TreeGrafter"/>
</dbReference>
<dbReference type="Gene3D" id="1.10.530.10">
    <property type="match status" value="1"/>
</dbReference>
<organism evidence="3 4">
    <name type="scientific">Microbacterium marinum</name>
    <dbReference type="NCBI Taxonomy" id="421115"/>
    <lineage>
        <taxon>Bacteria</taxon>
        <taxon>Bacillati</taxon>
        <taxon>Actinomycetota</taxon>
        <taxon>Actinomycetes</taxon>
        <taxon>Micrococcales</taxon>
        <taxon>Microbacteriaceae</taxon>
        <taxon>Microbacterium</taxon>
    </lineage>
</organism>
<dbReference type="AlphaFoldDB" id="A0A7W7BSY6"/>
<protein>
    <submittedName>
        <fullName evidence="3">Membrane-bound lytic murein transglycosylase B</fullName>
    </submittedName>
</protein>
<dbReference type="PANTHER" id="PTHR30163:SF8">
    <property type="entry name" value="LYTIC MUREIN TRANSGLYCOSYLASE"/>
    <property type="match status" value="1"/>
</dbReference>
<dbReference type="InterPro" id="IPR031304">
    <property type="entry name" value="SLT_2"/>
</dbReference>
<proteinExistence type="predicted"/>
<reference evidence="3 4" key="1">
    <citation type="submission" date="2020-08" db="EMBL/GenBank/DDBJ databases">
        <title>Sequencing the genomes of 1000 actinobacteria strains.</title>
        <authorList>
            <person name="Klenk H.-P."/>
        </authorList>
    </citation>
    <scope>NUCLEOTIDE SEQUENCE [LARGE SCALE GENOMIC DNA]</scope>
    <source>
        <strain evidence="3 4">DSM 24947</strain>
    </source>
</reference>
<dbReference type="InterPro" id="IPR043426">
    <property type="entry name" value="MltB-like"/>
</dbReference>
<dbReference type="InterPro" id="IPR023346">
    <property type="entry name" value="Lysozyme-like_dom_sf"/>
</dbReference>
<dbReference type="SUPFAM" id="SSF53955">
    <property type="entry name" value="Lysozyme-like"/>
    <property type="match status" value="1"/>
</dbReference>